<gene>
    <name evidence="1" type="ORF">F8M41_015334</name>
</gene>
<comment type="caution">
    <text evidence="1">The sequence shown here is derived from an EMBL/GenBank/DDBJ whole genome shotgun (WGS) entry which is preliminary data.</text>
</comment>
<dbReference type="InterPro" id="IPR011990">
    <property type="entry name" value="TPR-like_helical_dom_sf"/>
</dbReference>
<accession>A0A8H3WWA8</accession>
<reference evidence="1 2" key="1">
    <citation type="journal article" date="2019" name="Environ. Microbiol.">
        <title>At the nexus of three kingdoms: the genome of the mycorrhizal fungus Gigaspora margarita provides insights into plant, endobacterial and fungal interactions.</title>
        <authorList>
            <person name="Venice F."/>
            <person name="Ghignone S."/>
            <person name="Salvioli di Fossalunga A."/>
            <person name="Amselem J."/>
            <person name="Novero M."/>
            <person name="Xianan X."/>
            <person name="Sedzielewska Toro K."/>
            <person name="Morin E."/>
            <person name="Lipzen A."/>
            <person name="Grigoriev I.V."/>
            <person name="Henrissat B."/>
            <person name="Martin F.M."/>
            <person name="Bonfante P."/>
        </authorList>
    </citation>
    <scope>NUCLEOTIDE SEQUENCE [LARGE SCALE GENOMIC DNA]</scope>
    <source>
        <strain evidence="1 2">BEG34</strain>
    </source>
</reference>
<dbReference type="SUPFAM" id="SSF81901">
    <property type="entry name" value="HCP-like"/>
    <property type="match status" value="1"/>
</dbReference>
<sequence length="107" mass="12471">MRNINRMYSIGYCYQSEFGIEKDNHKAFKYYKKSTDASSANRMSIVSNCYSKGFNELYDLESCIRNSANKKKIVVFNFDSLKDEYSKAKELLLLGYSHDLYKASIQV</sequence>
<dbReference type="OrthoDB" id="2384430at2759"/>
<evidence type="ECO:0000313" key="2">
    <source>
        <dbReference type="Proteomes" id="UP000439903"/>
    </source>
</evidence>
<dbReference type="SMART" id="SM00671">
    <property type="entry name" value="SEL1"/>
    <property type="match status" value="1"/>
</dbReference>
<dbReference type="InterPro" id="IPR006597">
    <property type="entry name" value="Sel1-like"/>
</dbReference>
<evidence type="ECO:0000313" key="1">
    <source>
        <dbReference type="EMBL" id="KAF0351318.1"/>
    </source>
</evidence>
<dbReference type="Proteomes" id="UP000439903">
    <property type="component" value="Unassembled WGS sequence"/>
</dbReference>
<name>A0A8H3WWA8_GIGMA</name>
<dbReference type="Gene3D" id="1.25.40.10">
    <property type="entry name" value="Tetratricopeptide repeat domain"/>
    <property type="match status" value="1"/>
</dbReference>
<proteinExistence type="predicted"/>
<organism evidence="1 2">
    <name type="scientific">Gigaspora margarita</name>
    <dbReference type="NCBI Taxonomy" id="4874"/>
    <lineage>
        <taxon>Eukaryota</taxon>
        <taxon>Fungi</taxon>
        <taxon>Fungi incertae sedis</taxon>
        <taxon>Mucoromycota</taxon>
        <taxon>Glomeromycotina</taxon>
        <taxon>Glomeromycetes</taxon>
        <taxon>Diversisporales</taxon>
        <taxon>Gigasporaceae</taxon>
        <taxon>Gigaspora</taxon>
    </lineage>
</organism>
<dbReference type="AlphaFoldDB" id="A0A8H3WWA8"/>
<keyword evidence="2" id="KW-1185">Reference proteome</keyword>
<protein>
    <submittedName>
        <fullName evidence="1">Uncharacterized protein</fullName>
    </submittedName>
</protein>
<dbReference type="EMBL" id="WTPW01003197">
    <property type="protein sequence ID" value="KAF0351318.1"/>
    <property type="molecule type" value="Genomic_DNA"/>
</dbReference>